<reference evidence="1 2" key="1">
    <citation type="journal article" date="2012" name="Antonie Van Leeuwenhoek">
        <title>Shewanella litorisediminis sp. nov., a gammaproteobacterium isolated from a tidal flat sediment.</title>
        <authorList>
            <person name="Lee M.H."/>
            <person name="Yoon J.H."/>
        </authorList>
    </citation>
    <scope>NUCLEOTIDE SEQUENCE [LARGE SCALE GENOMIC DNA]</scope>
    <source>
        <strain evidence="1 2">SMK1-12</strain>
    </source>
</reference>
<sequence length="91" mass="10473">MSYLIFKEHPVAFGSLGQGCVFYAFLFSRQVICFKVFLFGDFLTALPFRLLSAVLSRFCLSGFVVTTVAHYREADLKCKPFLKEKDRMPIF</sequence>
<dbReference type="PROSITE" id="PS51257">
    <property type="entry name" value="PROKAR_LIPOPROTEIN"/>
    <property type="match status" value="1"/>
</dbReference>
<name>A0ABX7G436_9GAMM</name>
<gene>
    <name evidence="1" type="ORF">JQC75_01210</name>
</gene>
<dbReference type="EMBL" id="CP069213">
    <property type="protein sequence ID" value="QRH02087.1"/>
    <property type="molecule type" value="Genomic_DNA"/>
</dbReference>
<dbReference type="Proteomes" id="UP000596252">
    <property type="component" value="Chromosome"/>
</dbReference>
<organism evidence="1 2">
    <name type="scientific">Shewanella litorisediminis</name>
    <dbReference type="NCBI Taxonomy" id="1173586"/>
    <lineage>
        <taxon>Bacteria</taxon>
        <taxon>Pseudomonadati</taxon>
        <taxon>Pseudomonadota</taxon>
        <taxon>Gammaproteobacteria</taxon>
        <taxon>Alteromonadales</taxon>
        <taxon>Shewanellaceae</taxon>
        <taxon>Shewanella</taxon>
    </lineage>
</organism>
<protein>
    <submittedName>
        <fullName evidence="1">Uncharacterized protein</fullName>
    </submittedName>
</protein>
<accession>A0ABX7G436</accession>
<proteinExistence type="predicted"/>
<dbReference type="RefSeq" id="WP_203325719.1">
    <property type="nucleotide sequence ID" value="NZ_CP069213.1"/>
</dbReference>
<keyword evidence="2" id="KW-1185">Reference proteome</keyword>
<evidence type="ECO:0000313" key="1">
    <source>
        <dbReference type="EMBL" id="QRH02087.1"/>
    </source>
</evidence>
<evidence type="ECO:0000313" key="2">
    <source>
        <dbReference type="Proteomes" id="UP000596252"/>
    </source>
</evidence>